<feature type="transmembrane region" description="Helical" evidence="7">
    <location>
        <begin position="30"/>
        <end position="51"/>
    </location>
</feature>
<feature type="transmembrane region" description="Helical" evidence="7">
    <location>
        <begin position="185"/>
        <end position="205"/>
    </location>
</feature>
<evidence type="ECO:0000256" key="6">
    <source>
        <dbReference type="RuleBase" id="RU003376"/>
    </source>
</evidence>
<keyword evidence="10" id="KW-1185">Reference proteome</keyword>
<dbReference type="GO" id="GO:0005886">
    <property type="term" value="C:plasma membrane"/>
    <property type="evidence" value="ECO:0007669"/>
    <property type="project" value="UniProtKB-SubCell"/>
</dbReference>
<dbReference type="EMBL" id="FOLO01000003">
    <property type="protein sequence ID" value="SFC01270.1"/>
    <property type="molecule type" value="Genomic_DNA"/>
</dbReference>
<evidence type="ECO:0000259" key="8">
    <source>
        <dbReference type="PROSITE" id="PS50253"/>
    </source>
</evidence>
<dbReference type="GO" id="GO:0004129">
    <property type="term" value="F:cytochrome-c oxidase activity"/>
    <property type="evidence" value="ECO:0007669"/>
    <property type="project" value="InterPro"/>
</dbReference>
<dbReference type="InterPro" id="IPR013833">
    <property type="entry name" value="Cyt_c_oxidase_su3_a-hlx"/>
</dbReference>
<evidence type="ECO:0000256" key="5">
    <source>
        <dbReference type="ARBA" id="ARBA00023136"/>
    </source>
</evidence>
<comment type="similarity">
    <text evidence="2 6">Belongs to the cytochrome c oxidase subunit 3 family.</text>
</comment>
<dbReference type="OrthoDB" id="9810850at2"/>
<evidence type="ECO:0000313" key="10">
    <source>
        <dbReference type="Proteomes" id="UP000198862"/>
    </source>
</evidence>
<evidence type="ECO:0000256" key="7">
    <source>
        <dbReference type="SAM" id="Phobius"/>
    </source>
</evidence>
<feature type="domain" description="Heme-copper oxidase subunit III family profile" evidence="8">
    <location>
        <begin position="1"/>
        <end position="206"/>
    </location>
</feature>
<evidence type="ECO:0000256" key="4">
    <source>
        <dbReference type="ARBA" id="ARBA00022989"/>
    </source>
</evidence>
<evidence type="ECO:0000313" key="9">
    <source>
        <dbReference type="EMBL" id="SFC01270.1"/>
    </source>
</evidence>
<dbReference type="CDD" id="cd02862">
    <property type="entry name" value="NorE_like"/>
    <property type="match status" value="1"/>
</dbReference>
<sequence length="206" mass="23588">MSDMNSFMQTIDKPRPMETHTINKKLPGDLAMWFFILAELTVFAILFITFAVTRQLHPTMFIEGQSQLHPIAGIINTLSLICSSYFIVLSVDAIKNGLNLKARNNIIIALLIASIYVVTKLWEYNMLSDAGFGISTNTFFMLYFFITFFHFMHVLLGMIILMFIANKSSQAKYQKNNTAGFESGVCYWHMVDLVWIILFPLIYIIA</sequence>
<name>A0A1I1FWB2_9GAMM</name>
<dbReference type="InterPro" id="IPR000298">
    <property type="entry name" value="Cyt_c_oxidase-like_su3"/>
</dbReference>
<feature type="transmembrane region" description="Helical" evidence="7">
    <location>
        <begin position="106"/>
        <end position="122"/>
    </location>
</feature>
<evidence type="ECO:0000256" key="3">
    <source>
        <dbReference type="ARBA" id="ARBA00022692"/>
    </source>
</evidence>
<proteinExistence type="inferred from homology"/>
<keyword evidence="3 6" id="KW-0812">Transmembrane</keyword>
<evidence type="ECO:0000256" key="2">
    <source>
        <dbReference type="ARBA" id="ARBA00010581"/>
    </source>
</evidence>
<comment type="subcellular location">
    <subcellularLocation>
        <location evidence="6">Cell membrane</location>
        <topology evidence="6">Multi-pass membrane protein</topology>
    </subcellularLocation>
    <subcellularLocation>
        <location evidence="1">Membrane</location>
        <topology evidence="1">Multi-pass membrane protein</topology>
    </subcellularLocation>
</comment>
<feature type="transmembrane region" description="Helical" evidence="7">
    <location>
        <begin position="71"/>
        <end position="94"/>
    </location>
</feature>
<protein>
    <submittedName>
        <fullName evidence="9">Nitric oxide reductase NorE protein</fullName>
    </submittedName>
</protein>
<organism evidence="9 10">
    <name type="scientific">Pseudoalteromonas denitrificans DSM 6059</name>
    <dbReference type="NCBI Taxonomy" id="1123010"/>
    <lineage>
        <taxon>Bacteria</taxon>
        <taxon>Pseudomonadati</taxon>
        <taxon>Pseudomonadota</taxon>
        <taxon>Gammaproteobacteria</taxon>
        <taxon>Alteromonadales</taxon>
        <taxon>Pseudoalteromonadaceae</taxon>
        <taxon>Pseudoalteromonas</taxon>
    </lineage>
</organism>
<feature type="transmembrane region" description="Helical" evidence="7">
    <location>
        <begin position="142"/>
        <end position="164"/>
    </location>
</feature>
<dbReference type="Proteomes" id="UP000198862">
    <property type="component" value="Unassembled WGS sequence"/>
</dbReference>
<dbReference type="InterPro" id="IPR024791">
    <property type="entry name" value="Cyt_c/ubiquinol_Oxase_su3"/>
</dbReference>
<dbReference type="GO" id="GO:0019646">
    <property type="term" value="P:aerobic electron transport chain"/>
    <property type="evidence" value="ECO:0007669"/>
    <property type="project" value="InterPro"/>
</dbReference>
<keyword evidence="4 7" id="KW-1133">Transmembrane helix</keyword>
<dbReference type="Pfam" id="PF00510">
    <property type="entry name" value="COX3"/>
    <property type="match status" value="1"/>
</dbReference>
<accession>A0A1I1FWB2</accession>
<dbReference type="Gene3D" id="1.20.120.80">
    <property type="entry name" value="Cytochrome c oxidase, subunit III, four-helix bundle"/>
    <property type="match status" value="1"/>
</dbReference>
<dbReference type="PANTHER" id="PTHR11403">
    <property type="entry name" value="CYTOCHROME C OXIDASE SUBUNIT III"/>
    <property type="match status" value="1"/>
</dbReference>
<dbReference type="AlphaFoldDB" id="A0A1I1FWB2"/>
<evidence type="ECO:0000256" key="1">
    <source>
        <dbReference type="ARBA" id="ARBA00004141"/>
    </source>
</evidence>
<reference evidence="9 10" key="1">
    <citation type="submission" date="2016-10" db="EMBL/GenBank/DDBJ databases">
        <authorList>
            <person name="de Groot N.N."/>
        </authorList>
    </citation>
    <scope>NUCLEOTIDE SEQUENCE [LARGE SCALE GENOMIC DNA]</scope>
    <source>
        <strain evidence="9 10">DSM 6059</strain>
    </source>
</reference>
<dbReference type="STRING" id="1123010.SAMN02745724_00716"/>
<dbReference type="PROSITE" id="PS50253">
    <property type="entry name" value="COX3"/>
    <property type="match status" value="1"/>
</dbReference>
<dbReference type="InterPro" id="IPR035973">
    <property type="entry name" value="Cyt_c_oxidase_su3-like_sf"/>
</dbReference>
<dbReference type="PANTHER" id="PTHR11403:SF6">
    <property type="entry name" value="NITRIC OXIDE REDUCTASE SUBUNIT E"/>
    <property type="match status" value="1"/>
</dbReference>
<dbReference type="SUPFAM" id="SSF81452">
    <property type="entry name" value="Cytochrome c oxidase subunit III-like"/>
    <property type="match status" value="1"/>
</dbReference>
<keyword evidence="5 7" id="KW-0472">Membrane</keyword>
<gene>
    <name evidence="9" type="ORF">SAMN02745724_00716</name>
</gene>